<name>A0ACC2H7L0_DALPE</name>
<organism evidence="1 2">
    <name type="scientific">Dallia pectoralis</name>
    <name type="common">Alaska blackfish</name>
    <dbReference type="NCBI Taxonomy" id="75939"/>
    <lineage>
        <taxon>Eukaryota</taxon>
        <taxon>Metazoa</taxon>
        <taxon>Chordata</taxon>
        <taxon>Craniata</taxon>
        <taxon>Vertebrata</taxon>
        <taxon>Euteleostomi</taxon>
        <taxon>Actinopterygii</taxon>
        <taxon>Neopterygii</taxon>
        <taxon>Teleostei</taxon>
        <taxon>Protacanthopterygii</taxon>
        <taxon>Esociformes</taxon>
        <taxon>Umbridae</taxon>
        <taxon>Dallia</taxon>
    </lineage>
</organism>
<keyword evidence="2" id="KW-1185">Reference proteome</keyword>
<gene>
    <name evidence="1" type="ORF">DPEC_G00060760</name>
</gene>
<protein>
    <submittedName>
        <fullName evidence="1">Uncharacterized protein</fullName>
    </submittedName>
</protein>
<dbReference type="Proteomes" id="UP001157502">
    <property type="component" value="Chromosome 5"/>
</dbReference>
<sequence length="252" mass="27757">MNKLECYGKSSKVPQKQVVHKQLETSTQKEAVVSNPTTATPRRVLPTQAVTQPVKDSSKVRLEVLCAVGEKNISIGLARPPVSHSHDPKMCPRKPKQSASTRAACAPILAEPIQPLEPEGEEEHTNKNEDVDADDDEEQCRAPLELMAEFLKSVMEKDFVLAKKLCQMILIYEPENPEARQFILLIQEKLQREQDKYGSKYEDETSDDSDDNGSGSTDEDGSGDSGSDEDSAQSSECCSSSSTSSDEEHTNL</sequence>
<accession>A0ACC2H7L0</accession>
<comment type="caution">
    <text evidence="1">The sequence shown here is derived from an EMBL/GenBank/DDBJ whole genome shotgun (WGS) entry which is preliminary data.</text>
</comment>
<proteinExistence type="predicted"/>
<evidence type="ECO:0000313" key="2">
    <source>
        <dbReference type="Proteomes" id="UP001157502"/>
    </source>
</evidence>
<reference evidence="1" key="1">
    <citation type="submission" date="2021-05" db="EMBL/GenBank/DDBJ databases">
        <authorList>
            <person name="Pan Q."/>
            <person name="Jouanno E."/>
            <person name="Zahm M."/>
            <person name="Klopp C."/>
            <person name="Cabau C."/>
            <person name="Louis A."/>
            <person name="Berthelot C."/>
            <person name="Parey E."/>
            <person name="Roest Crollius H."/>
            <person name="Montfort J."/>
            <person name="Robinson-Rechavi M."/>
            <person name="Bouchez O."/>
            <person name="Lampietro C."/>
            <person name="Lopez Roques C."/>
            <person name="Donnadieu C."/>
            <person name="Postlethwait J."/>
            <person name="Bobe J."/>
            <person name="Dillon D."/>
            <person name="Chandos A."/>
            <person name="von Hippel F."/>
            <person name="Guiguen Y."/>
        </authorList>
    </citation>
    <scope>NUCLEOTIDE SEQUENCE</scope>
    <source>
        <strain evidence="1">YG-Jan2019</strain>
    </source>
</reference>
<evidence type="ECO:0000313" key="1">
    <source>
        <dbReference type="EMBL" id="KAJ8011680.1"/>
    </source>
</evidence>
<dbReference type="EMBL" id="CM055732">
    <property type="protein sequence ID" value="KAJ8011680.1"/>
    <property type="molecule type" value="Genomic_DNA"/>
</dbReference>